<keyword evidence="7" id="KW-1185">Reference proteome</keyword>
<dbReference type="PANTHER" id="PTHR23335:SF29">
    <property type="entry name" value="CALMODULIN-BINDING TRANSCRIPTION ACTIVATOR 1"/>
    <property type="match status" value="1"/>
</dbReference>
<feature type="region of interest" description="Disordered" evidence="4">
    <location>
        <begin position="512"/>
        <end position="559"/>
    </location>
</feature>
<comment type="subcellular location">
    <subcellularLocation>
        <location evidence="1">Nucleus</location>
    </subcellularLocation>
</comment>
<feature type="domain" description="CG-1" evidence="5">
    <location>
        <begin position="16"/>
        <end position="136"/>
    </location>
</feature>
<dbReference type="PANTHER" id="PTHR23335">
    <property type="entry name" value="CALMODULIN-BINDING TRANSCRIPTION ACTIVATOR CAMTA"/>
    <property type="match status" value="1"/>
</dbReference>
<dbReference type="Proteomes" id="UP001159364">
    <property type="component" value="Linkage Group LG03"/>
</dbReference>
<evidence type="ECO:0000256" key="2">
    <source>
        <dbReference type="ARBA" id="ARBA00023163"/>
    </source>
</evidence>
<dbReference type="AlphaFoldDB" id="A0AAV8TUK7"/>
<evidence type="ECO:0000256" key="1">
    <source>
        <dbReference type="ARBA" id="ARBA00004123"/>
    </source>
</evidence>
<dbReference type="GO" id="GO:0005634">
    <property type="term" value="C:nucleus"/>
    <property type="evidence" value="ECO:0007669"/>
    <property type="project" value="UniProtKB-SubCell"/>
</dbReference>
<keyword evidence="2" id="KW-0804">Transcription</keyword>
<dbReference type="GO" id="GO:0003712">
    <property type="term" value="F:transcription coregulator activity"/>
    <property type="evidence" value="ECO:0007669"/>
    <property type="project" value="TreeGrafter"/>
</dbReference>
<reference evidence="6 7" key="1">
    <citation type="submission" date="2021-09" db="EMBL/GenBank/DDBJ databases">
        <title>Genomic insights and catalytic innovation underlie evolution of tropane alkaloids biosynthesis.</title>
        <authorList>
            <person name="Wang Y.-J."/>
            <person name="Tian T."/>
            <person name="Huang J.-P."/>
            <person name="Huang S.-X."/>
        </authorList>
    </citation>
    <scope>NUCLEOTIDE SEQUENCE [LARGE SCALE GENOMIC DNA]</scope>
    <source>
        <strain evidence="6">KIB-2018</strain>
        <tissue evidence="6">Leaf</tissue>
    </source>
</reference>
<evidence type="ECO:0000256" key="4">
    <source>
        <dbReference type="SAM" id="MobiDB-lite"/>
    </source>
</evidence>
<name>A0AAV8TUK7_9ROSI</name>
<keyword evidence="3" id="KW-0539">Nucleus</keyword>
<accession>A0AAV8TUK7</accession>
<dbReference type="PROSITE" id="PS51437">
    <property type="entry name" value="CG_1"/>
    <property type="match status" value="1"/>
</dbReference>
<dbReference type="GO" id="GO:0006357">
    <property type="term" value="P:regulation of transcription by RNA polymerase II"/>
    <property type="evidence" value="ECO:0007669"/>
    <property type="project" value="TreeGrafter"/>
</dbReference>
<dbReference type="GO" id="GO:0003690">
    <property type="term" value="F:double-stranded DNA binding"/>
    <property type="evidence" value="ECO:0007669"/>
    <property type="project" value="TreeGrafter"/>
</dbReference>
<proteinExistence type="predicted"/>
<protein>
    <recommendedName>
        <fullName evidence="5">CG-1 domain-containing protein</fullName>
    </recommendedName>
</protein>
<dbReference type="EMBL" id="JAIWQS010000003">
    <property type="protein sequence ID" value="KAJ8769620.1"/>
    <property type="molecule type" value="Genomic_DNA"/>
</dbReference>
<comment type="caution">
    <text evidence="6">The sequence shown here is derived from an EMBL/GenBank/DDBJ whole genome shotgun (WGS) entry which is preliminary data.</text>
</comment>
<sequence>MADYRLSPFAANQPDIQQMLREAQHRWLHPAEICAILRNYKQCHIAPQPAHMPKSGSVFLFDRKVSRYFRKDGHNWRKNNEGHEKLKCGSIDVLHCYYAYGEDDENFQRRSYWLIPKELSHIALVHYRDVKGNKINFNHIKEYDQMQKRGDTVPNSEADISLPEEQSDVPGMDFVTPSWIDEVGHTTDSASIYEHRNHSDSTLWKNNTSSSIAIQSVPVEPPSSSAANTVPMIPKQTDDLPGHLLTNNLEESANNLEAQEFCLSLHSNSVYELNPKSDEQKIASDVSVGSFQSSRRQENDHTIHGDLQRQFSDVQHVKQHSLNGHSTEEGLKRLDSFNRWTSKELGDLSEPKKPSSVAYWHTIYIENAVDDPTMSSQALLDGYTLGHFHSQDQYSSIIDFSPNWVYVGSETKALVRGRQVRKNYKRIIWSVGIVVKVILLWRRKQSGLLGFKSETLTCEDSSKSDTLSKEDDYDFLKEGRKRSEERSKVGLSCEIHAPISGGKRTIQQTAKCHYSDPGGQDGFQHSKDEIRSKRSKRRKEIRNPQFGRNSEIKRGHVQG</sequence>
<organism evidence="6 7">
    <name type="scientific">Erythroxylum novogranatense</name>
    <dbReference type="NCBI Taxonomy" id="1862640"/>
    <lineage>
        <taxon>Eukaryota</taxon>
        <taxon>Viridiplantae</taxon>
        <taxon>Streptophyta</taxon>
        <taxon>Embryophyta</taxon>
        <taxon>Tracheophyta</taxon>
        <taxon>Spermatophyta</taxon>
        <taxon>Magnoliopsida</taxon>
        <taxon>eudicotyledons</taxon>
        <taxon>Gunneridae</taxon>
        <taxon>Pentapetalae</taxon>
        <taxon>rosids</taxon>
        <taxon>fabids</taxon>
        <taxon>Malpighiales</taxon>
        <taxon>Erythroxylaceae</taxon>
        <taxon>Erythroxylum</taxon>
    </lineage>
</organism>
<evidence type="ECO:0000256" key="3">
    <source>
        <dbReference type="ARBA" id="ARBA00023242"/>
    </source>
</evidence>
<dbReference type="InterPro" id="IPR005559">
    <property type="entry name" value="CG-1_dom"/>
</dbReference>
<feature type="compositionally biased region" description="Basic and acidic residues" evidence="4">
    <location>
        <begin position="550"/>
        <end position="559"/>
    </location>
</feature>
<evidence type="ECO:0000313" key="7">
    <source>
        <dbReference type="Proteomes" id="UP001159364"/>
    </source>
</evidence>
<evidence type="ECO:0000259" key="5">
    <source>
        <dbReference type="PROSITE" id="PS51437"/>
    </source>
</evidence>
<dbReference type="SMART" id="SM01076">
    <property type="entry name" value="CG-1"/>
    <property type="match status" value="1"/>
</dbReference>
<gene>
    <name evidence="6" type="ORF">K2173_005223</name>
</gene>
<dbReference type="Pfam" id="PF03859">
    <property type="entry name" value="CG-1"/>
    <property type="match status" value="1"/>
</dbReference>
<evidence type="ECO:0000313" key="6">
    <source>
        <dbReference type="EMBL" id="KAJ8769620.1"/>
    </source>
</evidence>